<gene>
    <name evidence="2" type="ORF">SCHRY_v1c04190</name>
    <name evidence="3" type="ORF">SCHRY_v1c07420</name>
    <name evidence="4" type="ORF">SCHRY_v1c07770</name>
    <name evidence="5" type="ORF">SCHRY_v1c07910</name>
    <name evidence="6" type="ORF">SCHRY_v1c09840</name>
</gene>
<dbReference type="Proteomes" id="UP000013964">
    <property type="component" value="Chromosome"/>
</dbReference>
<dbReference type="HOGENOM" id="CLU_027402_4_3_14"/>
<dbReference type="GO" id="GO:0043565">
    <property type="term" value="F:sequence-specific DNA binding"/>
    <property type="evidence" value="ECO:0007669"/>
    <property type="project" value="InterPro"/>
</dbReference>
<organism evidence="4 7">
    <name type="scientific">Spiroplasma chrysopicola DF-1</name>
    <dbReference type="NCBI Taxonomy" id="1276227"/>
    <lineage>
        <taxon>Bacteria</taxon>
        <taxon>Bacillati</taxon>
        <taxon>Mycoplasmatota</taxon>
        <taxon>Mollicutes</taxon>
        <taxon>Entomoplasmatales</taxon>
        <taxon>Spiroplasmataceae</taxon>
        <taxon>Spiroplasma</taxon>
    </lineage>
</organism>
<dbReference type="OrthoDB" id="387655at2"/>
<reference evidence="4 7" key="1">
    <citation type="journal article" date="2013" name="Genome Biol. Evol.">
        <title>Complete genomes of two dipteran-associated spiroplasmas provided insights into the origin, dynamics, and impacts of viral invasion in spiroplasma.</title>
        <authorList>
            <person name="Ku C."/>
            <person name="Lo W.S."/>
            <person name="Chen L.L."/>
            <person name="Kuo C.H."/>
        </authorList>
    </citation>
    <scope>NUCLEOTIDE SEQUENCE [LARGE SCALE GENOMIC DNA]</scope>
    <source>
        <strain evidence="4 7">DF-1</strain>
    </source>
</reference>
<dbReference type="PATRIC" id="fig|1276227.3.peg.418"/>
<dbReference type="EMBL" id="CP005077">
    <property type="protein sequence ID" value="AGM25001.1"/>
    <property type="molecule type" value="Genomic_DNA"/>
</dbReference>
<dbReference type="SUPFAM" id="SSF53098">
    <property type="entry name" value="Ribonuclease H-like"/>
    <property type="match status" value="1"/>
</dbReference>
<accession>R4U469</accession>
<evidence type="ECO:0000313" key="7">
    <source>
        <dbReference type="Proteomes" id="UP000013964"/>
    </source>
</evidence>
<dbReference type="EMBL" id="CP005077">
    <property type="protein sequence ID" value="AGM25367.1"/>
    <property type="molecule type" value="Genomic_DNA"/>
</dbReference>
<dbReference type="KEGG" id="scr:SCHRY_v1c07910"/>
<dbReference type="Pfam" id="PF00665">
    <property type="entry name" value="rve"/>
    <property type="match status" value="1"/>
</dbReference>
<dbReference type="STRING" id="1276227.SCHRY_v1c04190"/>
<dbReference type="NCBIfam" id="NF033516">
    <property type="entry name" value="transpos_IS3"/>
    <property type="match status" value="1"/>
</dbReference>
<dbReference type="InterPro" id="IPR048020">
    <property type="entry name" value="Transpos_IS3"/>
</dbReference>
<dbReference type="KEGG" id="scr:SCHRY_v1c07770"/>
<evidence type="ECO:0000313" key="2">
    <source>
        <dbReference type="EMBL" id="AGM25001.1"/>
    </source>
</evidence>
<dbReference type="EMBL" id="CP005077">
    <property type="protein sequence ID" value="AGM25318.1"/>
    <property type="molecule type" value="Genomic_DNA"/>
</dbReference>
<dbReference type="SUPFAM" id="SSF48295">
    <property type="entry name" value="TrpR-like"/>
    <property type="match status" value="1"/>
</dbReference>
<dbReference type="PROSITE" id="PS50994">
    <property type="entry name" value="INTEGRASE"/>
    <property type="match status" value="1"/>
</dbReference>
<proteinExistence type="predicted"/>
<evidence type="ECO:0000313" key="3">
    <source>
        <dbReference type="EMBL" id="AGM25318.1"/>
    </source>
</evidence>
<sequence length="391" mass="46589">MGTKWFTKNEKLNILKYYKENGWAKTIKKFEISTPTLSRWKKAVKISGEKALEPGNGLQSKGIRRPGRPKNLNFELMTKKELIEYIEMIQDVKKSLPKSKKKKFQTIWSLKKKYKIKYLCKILNVSRAGYYKWFNAGMKLFNKWNNTIAKIVKTLFLTFKKIYGYNMLTLIINKLYNWNLKPHIVYRYMKNMNLKSIIRIKKFNYKLSSGNKRHENIMNQDFSTTDINQKIGTDITYLLTSDKTYFLSIVKDFHTNEILDYQISNNLEKEFVFKNIINSWVKAGKPSTWVLQSDQGFHYTNSDYEKLCNYLGITISMSRRGNSYDNAHTESWFGTMKTEFLYHIKRKKRTAKWIIENLPKYIYFYNNFRPQAKLKGMSPVQYRKSSLQVTF</sequence>
<dbReference type="EMBL" id="CP005077">
    <property type="protein sequence ID" value="AGM25556.1"/>
    <property type="molecule type" value="Genomic_DNA"/>
</dbReference>
<dbReference type="Pfam" id="PF13333">
    <property type="entry name" value="rve_2"/>
    <property type="match status" value="1"/>
</dbReference>
<dbReference type="KEGG" id="scr:SCHRY_v1c09840"/>
<evidence type="ECO:0000313" key="4">
    <source>
        <dbReference type="EMBL" id="AGM25353.1"/>
    </source>
</evidence>
<dbReference type="GO" id="GO:0015074">
    <property type="term" value="P:DNA integration"/>
    <property type="evidence" value="ECO:0007669"/>
    <property type="project" value="InterPro"/>
</dbReference>
<dbReference type="PANTHER" id="PTHR46889:SF5">
    <property type="entry name" value="INTEGRASE PROTEIN"/>
    <property type="match status" value="1"/>
</dbReference>
<dbReference type="KEGG" id="scr:SCHRY_v1c04190"/>
<dbReference type="InterPro" id="IPR010921">
    <property type="entry name" value="Trp_repressor/repl_initiator"/>
</dbReference>
<dbReference type="RefSeq" id="WP_016338826.1">
    <property type="nucleotide sequence ID" value="NC_021280.1"/>
</dbReference>
<protein>
    <submittedName>
        <fullName evidence="4">Putative transposase</fullName>
    </submittedName>
</protein>
<dbReference type="KEGG" id="scr:SCHRY_v1c07420"/>
<feature type="domain" description="Integrase catalytic" evidence="1">
    <location>
        <begin position="222"/>
        <end position="387"/>
    </location>
</feature>
<keyword evidence="7" id="KW-1185">Reference proteome</keyword>
<dbReference type="InterPro" id="IPR036397">
    <property type="entry name" value="RNaseH_sf"/>
</dbReference>
<dbReference type="eggNOG" id="COG2963">
    <property type="taxonomic scope" value="Bacteria"/>
</dbReference>
<evidence type="ECO:0000313" key="6">
    <source>
        <dbReference type="EMBL" id="AGM25556.1"/>
    </source>
</evidence>
<dbReference type="PANTHER" id="PTHR46889">
    <property type="entry name" value="TRANSPOSASE INSF FOR INSERTION SEQUENCE IS3B-RELATED"/>
    <property type="match status" value="1"/>
</dbReference>
<dbReference type="eggNOG" id="COG2801">
    <property type="taxonomic scope" value="Bacteria"/>
</dbReference>
<name>R4U469_9MOLU</name>
<dbReference type="Gene3D" id="3.30.420.10">
    <property type="entry name" value="Ribonuclease H-like superfamily/Ribonuclease H"/>
    <property type="match status" value="1"/>
</dbReference>
<dbReference type="InterPro" id="IPR050900">
    <property type="entry name" value="Transposase_IS3/IS150/IS904"/>
</dbReference>
<evidence type="ECO:0000259" key="1">
    <source>
        <dbReference type="PROSITE" id="PS50994"/>
    </source>
</evidence>
<evidence type="ECO:0000313" key="5">
    <source>
        <dbReference type="EMBL" id="AGM25367.1"/>
    </source>
</evidence>
<dbReference type="InterPro" id="IPR012337">
    <property type="entry name" value="RNaseH-like_sf"/>
</dbReference>
<dbReference type="EMBL" id="CP005077">
    <property type="protein sequence ID" value="AGM25353.1"/>
    <property type="molecule type" value="Genomic_DNA"/>
</dbReference>
<dbReference type="InterPro" id="IPR001584">
    <property type="entry name" value="Integrase_cat-core"/>
</dbReference>
<dbReference type="AlphaFoldDB" id="R4U469"/>